<dbReference type="InParanoid" id="A0A409WQ23"/>
<dbReference type="GO" id="GO:0000978">
    <property type="term" value="F:RNA polymerase II cis-regulatory region sequence-specific DNA binding"/>
    <property type="evidence" value="ECO:0007669"/>
    <property type="project" value="TreeGrafter"/>
</dbReference>
<evidence type="ECO:0000313" key="6">
    <source>
        <dbReference type="Proteomes" id="UP000283269"/>
    </source>
</evidence>
<dbReference type="Proteomes" id="UP000283269">
    <property type="component" value="Unassembled WGS sequence"/>
</dbReference>
<dbReference type="GO" id="GO:0000981">
    <property type="term" value="F:DNA-binding transcription factor activity, RNA polymerase II-specific"/>
    <property type="evidence" value="ECO:0007669"/>
    <property type="project" value="TreeGrafter"/>
</dbReference>
<dbReference type="STRING" id="93625.A0A409WQ23"/>
<dbReference type="PANTHER" id="PTHR11829">
    <property type="entry name" value="FORKHEAD BOX PROTEIN"/>
    <property type="match status" value="1"/>
</dbReference>
<feature type="region of interest" description="Disordered" evidence="3">
    <location>
        <begin position="38"/>
        <end position="71"/>
    </location>
</feature>
<dbReference type="Pfam" id="PF00250">
    <property type="entry name" value="Forkhead"/>
    <property type="match status" value="1"/>
</dbReference>
<gene>
    <name evidence="5" type="ORF">CVT25_001559</name>
</gene>
<accession>A0A409WQ23</accession>
<dbReference type="PROSITE" id="PS50039">
    <property type="entry name" value="FORK_HEAD_3"/>
    <property type="match status" value="1"/>
</dbReference>
<reference evidence="5 6" key="1">
    <citation type="journal article" date="2018" name="Evol. Lett.">
        <title>Horizontal gene cluster transfer increased hallucinogenic mushroom diversity.</title>
        <authorList>
            <person name="Reynolds H.T."/>
            <person name="Vijayakumar V."/>
            <person name="Gluck-Thaler E."/>
            <person name="Korotkin H.B."/>
            <person name="Matheny P.B."/>
            <person name="Slot J.C."/>
        </authorList>
    </citation>
    <scope>NUCLEOTIDE SEQUENCE [LARGE SCALE GENOMIC DNA]</scope>
    <source>
        <strain evidence="5 6">2631</strain>
    </source>
</reference>
<comment type="subcellular location">
    <subcellularLocation>
        <location evidence="2">Nucleus</location>
    </subcellularLocation>
</comment>
<proteinExistence type="predicted"/>
<keyword evidence="2" id="KW-0539">Nucleus</keyword>
<dbReference type="InterPro" id="IPR036388">
    <property type="entry name" value="WH-like_DNA-bd_sf"/>
</dbReference>
<evidence type="ECO:0000313" key="5">
    <source>
        <dbReference type="EMBL" id="PPQ80597.1"/>
    </source>
</evidence>
<comment type="caution">
    <text evidence="5">The sequence shown here is derived from an EMBL/GenBank/DDBJ whole genome shotgun (WGS) entry which is preliminary data.</text>
</comment>
<feature type="DNA-binding region" description="Fork-head" evidence="2">
    <location>
        <begin position="109"/>
        <end position="194"/>
    </location>
</feature>
<feature type="compositionally biased region" description="Basic and acidic residues" evidence="3">
    <location>
        <begin position="340"/>
        <end position="352"/>
    </location>
</feature>
<keyword evidence="1 2" id="KW-0238">DNA-binding</keyword>
<organism evidence="5 6">
    <name type="scientific">Psilocybe cyanescens</name>
    <dbReference type="NCBI Taxonomy" id="93625"/>
    <lineage>
        <taxon>Eukaryota</taxon>
        <taxon>Fungi</taxon>
        <taxon>Dikarya</taxon>
        <taxon>Basidiomycota</taxon>
        <taxon>Agaricomycotina</taxon>
        <taxon>Agaricomycetes</taxon>
        <taxon>Agaricomycetidae</taxon>
        <taxon>Agaricales</taxon>
        <taxon>Agaricineae</taxon>
        <taxon>Strophariaceae</taxon>
        <taxon>Psilocybe</taxon>
    </lineage>
</organism>
<feature type="compositionally biased region" description="Polar residues" evidence="3">
    <location>
        <begin position="219"/>
        <end position="232"/>
    </location>
</feature>
<dbReference type="EMBL" id="NHYD01003320">
    <property type="protein sequence ID" value="PPQ80597.1"/>
    <property type="molecule type" value="Genomic_DNA"/>
</dbReference>
<evidence type="ECO:0000256" key="2">
    <source>
        <dbReference type="PROSITE-ProRule" id="PRU00089"/>
    </source>
</evidence>
<dbReference type="Gene3D" id="1.10.10.10">
    <property type="entry name" value="Winged helix-like DNA-binding domain superfamily/Winged helix DNA-binding domain"/>
    <property type="match status" value="1"/>
</dbReference>
<dbReference type="SUPFAM" id="SSF46785">
    <property type="entry name" value="Winged helix' DNA-binding domain"/>
    <property type="match status" value="1"/>
</dbReference>
<evidence type="ECO:0000256" key="3">
    <source>
        <dbReference type="SAM" id="MobiDB-lite"/>
    </source>
</evidence>
<dbReference type="SMART" id="SM00339">
    <property type="entry name" value="FH"/>
    <property type="match status" value="1"/>
</dbReference>
<keyword evidence="6" id="KW-1185">Reference proteome</keyword>
<feature type="region of interest" description="Disordered" evidence="3">
    <location>
        <begin position="193"/>
        <end position="236"/>
    </location>
</feature>
<evidence type="ECO:0000256" key="1">
    <source>
        <dbReference type="ARBA" id="ARBA00023125"/>
    </source>
</evidence>
<name>A0A409WQ23_PSICY</name>
<dbReference type="OrthoDB" id="5954824at2759"/>
<sequence>MDFNGNPYGYGNQPMYPPLLYAHDPSMIKDELDSDGGYLLSYSNTSDHPSENSSSPEQITSEEVEKSLPSPAETERFLREYLTIFEPRPLNLYSLPDCPDLDHKRPPIIALIALAIWASPQKKLSLRQIHDAVEERYPSWSASKDKPWQRSIRHSLSLKAMFRHENREGSTNPKYGFWHLNVAYQYANKRLRTRNASKDGSQSSISERDSDEYEPPSQPQSAGFQRQSNPDSSMLRGTISRHAHDHSGIASSNDVYTRPHATQMGNIHGHQLDGAMEYHGGYVYQQQVPDRMAFSYVFVPEAMHHNAIPQRNTSYSDYRGPAELHQMSEQPRDSSMMSYSDRRRTGPTRDMESQMPKRTPRSRRTD</sequence>
<dbReference type="InterPro" id="IPR001766">
    <property type="entry name" value="Fork_head_dom"/>
</dbReference>
<evidence type="ECO:0000259" key="4">
    <source>
        <dbReference type="PROSITE" id="PS50039"/>
    </source>
</evidence>
<dbReference type="InterPro" id="IPR036390">
    <property type="entry name" value="WH_DNA-bd_sf"/>
</dbReference>
<feature type="domain" description="Fork-head" evidence="4">
    <location>
        <begin position="109"/>
        <end position="194"/>
    </location>
</feature>
<dbReference type="InterPro" id="IPR050211">
    <property type="entry name" value="FOX_domain-containing"/>
</dbReference>
<dbReference type="GO" id="GO:0005634">
    <property type="term" value="C:nucleus"/>
    <property type="evidence" value="ECO:0007669"/>
    <property type="project" value="UniProtKB-SubCell"/>
</dbReference>
<dbReference type="CDD" id="cd00059">
    <property type="entry name" value="FH_FOX"/>
    <property type="match status" value="1"/>
</dbReference>
<feature type="region of interest" description="Disordered" evidence="3">
    <location>
        <begin position="323"/>
        <end position="366"/>
    </location>
</feature>
<protein>
    <recommendedName>
        <fullName evidence="4">Fork-head domain-containing protein</fullName>
    </recommendedName>
</protein>
<dbReference type="AlphaFoldDB" id="A0A409WQ23"/>
<dbReference type="PANTHER" id="PTHR11829:SF343">
    <property type="entry name" value="FORK-HEAD DOMAIN-CONTAINING PROTEIN"/>
    <property type="match status" value="1"/>
</dbReference>
<feature type="compositionally biased region" description="Polar residues" evidence="3">
    <location>
        <begin position="41"/>
        <end position="61"/>
    </location>
</feature>